<accession>A0A0D6P4K4</accession>
<keyword evidence="2" id="KW-1185">Reference proteome</keyword>
<evidence type="ECO:0000313" key="1">
    <source>
        <dbReference type="EMBL" id="GAN76271.1"/>
    </source>
</evidence>
<protein>
    <submittedName>
        <fullName evidence="1">Uncharacterized protein</fullName>
    </submittedName>
</protein>
<dbReference type="RefSeq" id="WP_048860073.1">
    <property type="nucleotide sequence ID" value="NZ_BANB01000081.1"/>
</dbReference>
<organism evidence="1 2">
    <name type="scientific">Acidisphaera rubrifaciens HS-AP3</name>
    <dbReference type="NCBI Taxonomy" id="1231350"/>
    <lineage>
        <taxon>Bacteria</taxon>
        <taxon>Pseudomonadati</taxon>
        <taxon>Pseudomonadota</taxon>
        <taxon>Alphaproteobacteria</taxon>
        <taxon>Acetobacterales</taxon>
        <taxon>Acetobacteraceae</taxon>
        <taxon>Acidisphaera</taxon>
    </lineage>
</organism>
<dbReference type="EMBL" id="BANB01000081">
    <property type="protein sequence ID" value="GAN76271.1"/>
    <property type="molecule type" value="Genomic_DNA"/>
</dbReference>
<sequence>MPIHNRHQHRAQAAQARIGCTPDDLARAVAVAEQAGQPGLAELLRAVRQGKIQLTHVPHRDAEVTARDLPQTGAAVVLVGDDDYSSTGPAGWRCAATIAAWAEAAVVHAAGATAETYAEAVHAARLLGRCVLIETDAAHAREWAERFPLKPTLVIVPRDGEHPTRPAAEVVQ</sequence>
<dbReference type="AlphaFoldDB" id="A0A0D6P4K4"/>
<reference evidence="1 2" key="1">
    <citation type="submission" date="2012-11" db="EMBL/GenBank/DDBJ databases">
        <title>Whole genome sequence of Acidisphaera rubrifaciens HS-AP3.</title>
        <authorList>
            <person name="Azuma Y."/>
            <person name="Higashiura N."/>
            <person name="Hirakawa H."/>
            <person name="Matsushita K."/>
        </authorList>
    </citation>
    <scope>NUCLEOTIDE SEQUENCE [LARGE SCALE GENOMIC DNA]</scope>
    <source>
        <strain evidence="1 2">HS-AP3</strain>
    </source>
</reference>
<gene>
    <name evidence="1" type="ORF">Asru_0081_07</name>
</gene>
<evidence type="ECO:0000313" key="2">
    <source>
        <dbReference type="Proteomes" id="UP000032680"/>
    </source>
</evidence>
<dbReference type="Proteomes" id="UP000032680">
    <property type="component" value="Unassembled WGS sequence"/>
</dbReference>
<comment type="caution">
    <text evidence="1">The sequence shown here is derived from an EMBL/GenBank/DDBJ whole genome shotgun (WGS) entry which is preliminary data.</text>
</comment>
<proteinExistence type="predicted"/>
<name>A0A0D6P4K4_9PROT</name>